<dbReference type="AlphaFoldDB" id="A0AAD8BA58"/>
<sequence>ARSFFQASFVMAPHLYEPHYNFAILADQLGDFQSSYLSAKRAVETFPDHVDSKELLKQLKEHFSLL</sequence>
<dbReference type="Gene3D" id="1.25.40.10">
    <property type="entry name" value="Tetratricopeptide repeat domain"/>
    <property type="match status" value="1"/>
</dbReference>
<dbReference type="EMBL" id="JASAOG010000111">
    <property type="protein sequence ID" value="KAK0050701.1"/>
    <property type="molecule type" value="Genomic_DNA"/>
</dbReference>
<dbReference type="Proteomes" id="UP001233172">
    <property type="component" value="Unassembled WGS sequence"/>
</dbReference>
<dbReference type="InterPro" id="IPR028796">
    <property type="entry name" value="BBS8"/>
</dbReference>
<gene>
    <name evidence="1" type="ORF">Bpfe_019825</name>
</gene>
<protein>
    <submittedName>
        <fullName evidence="1">Tetratricopeptide repeat protein 8</fullName>
    </submittedName>
</protein>
<dbReference type="InterPro" id="IPR011990">
    <property type="entry name" value="TPR-like_helical_dom_sf"/>
</dbReference>
<evidence type="ECO:0000313" key="2">
    <source>
        <dbReference type="Proteomes" id="UP001233172"/>
    </source>
</evidence>
<accession>A0AAD8BA58</accession>
<comment type="caution">
    <text evidence="1">The sequence shown here is derived from an EMBL/GenBank/DDBJ whole genome shotgun (WGS) entry which is preliminary data.</text>
</comment>
<name>A0AAD8BA58_BIOPF</name>
<evidence type="ECO:0000313" key="1">
    <source>
        <dbReference type="EMBL" id="KAK0050701.1"/>
    </source>
</evidence>
<dbReference type="GO" id="GO:0097730">
    <property type="term" value="C:non-motile cilium"/>
    <property type="evidence" value="ECO:0007669"/>
    <property type="project" value="TreeGrafter"/>
</dbReference>
<keyword evidence="2" id="KW-1185">Reference proteome</keyword>
<proteinExistence type="predicted"/>
<dbReference type="GO" id="GO:0036064">
    <property type="term" value="C:ciliary basal body"/>
    <property type="evidence" value="ECO:0007669"/>
    <property type="project" value="TreeGrafter"/>
</dbReference>
<dbReference type="GO" id="GO:0034464">
    <property type="term" value="C:BBSome"/>
    <property type="evidence" value="ECO:0007669"/>
    <property type="project" value="InterPro"/>
</dbReference>
<reference evidence="1" key="2">
    <citation type="submission" date="2023-04" db="EMBL/GenBank/DDBJ databases">
        <authorList>
            <person name="Bu L."/>
            <person name="Lu L."/>
            <person name="Laidemitt M.R."/>
            <person name="Zhang S.M."/>
            <person name="Mutuku M."/>
            <person name="Mkoji G."/>
            <person name="Steinauer M."/>
            <person name="Loker E.S."/>
        </authorList>
    </citation>
    <scope>NUCLEOTIDE SEQUENCE</scope>
    <source>
        <strain evidence="1">KasaAsao</strain>
        <tissue evidence="1">Whole Snail</tissue>
    </source>
</reference>
<dbReference type="PANTHER" id="PTHR44177:SF1">
    <property type="entry name" value="TETRATRICOPEPTIDE REPEAT PROTEIN 8"/>
    <property type="match status" value="1"/>
</dbReference>
<organism evidence="1 2">
    <name type="scientific">Biomphalaria pfeifferi</name>
    <name type="common">Bloodfluke planorb</name>
    <name type="synonym">Freshwater snail</name>
    <dbReference type="NCBI Taxonomy" id="112525"/>
    <lineage>
        <taxon>Eukaryota</taxon>
        <taxon>Metazoa</taxon>
        <taxon>Spiralia</taxon>
        <taxon>Lophotrochozoa</taxon>
        <taxon>Mollusca</taxon>
        <taxon>Gastropoda</taxon>
        <taxon>Heterobranchia</taxon>
        <taxon>Euthyneura</taxon>
        <taxon>Panpulmonata</taxon>
        <taxon>Hygrophila</taxon>
        <taxon>Lymnaeoidea</taxon>
        <taxon>Planorbidae</taxon>
        <taxon>Biomphalaria</taxon>
    </lineage>
</organism>
<dbReference type="SUPFAM" id="SSF48452">
    <property type="entry name" value="TPR-like"/>
    <property type="match status" value="1"/>
</dbReference>
<dbReference type="PANTHER" id="PTHR44177">
    <property type="entry name" value="TETRATRICOPEPTIDE REPEAT PROTEIN 8"/>
    <property type="match status" value="1"/>
</dbReference>
<feature type="non-terminal residue" evidence="1">
    <location>
        <position position="1"/>
    </location>
</feature>
<dbReference type="GO" id="GO:1905515">
    <property type="term" value="P:non-motile cilium assembly"/>
    <property type="evidence" value="ECO:0007669"/>
    <property type="project" value="InterPro"/>
</dbReference>
<reference evidence="1" key="1">
    <citation type="journal article" date="2023" name="PLoS Negl. Trop. Dis.">
        <title>A genome sequence for Biomphalaria pfeifferi, the major vector snail for the human-infecting parasite Schistosoma mansoni.</title>
        <authorList>
            <person name="Bu L."/>
            <person name="Lu L."/>
            <person name="Laidemitt M.R."/>
            <person name="Zhang S.M."/>
            <person name="Mutuku M."/>
            <person name="Mkoji G."/>
            <person name="Steinauer M."/>
            <person name="Loker E.S."/>
        </authorList>
    </citation>
    <scope>NUCLEOTIDE SEQUENCE</scope>
    <source>
        <strain evidence="1">KasaAsao</strain>
    </source>
</reference>